<evidence type="ECO:0000313" key="2">
    <source>
        <dbReference type="Proteomes" id="UP001515500"/>
    </source>
</evidence>
<feature type="region of interest" description="Disordered" evidence="1">
    <location>
        <begin position="20"/>
        <end position="57"/>
    </location>
</feature>
<evidence type="ECO:0000313" key="3">
    <source>
        <dbReference type="RefSeq" id="XP_039122051.1"/>
    </source>
</evidence>
<dbReference type="Proteomes" id="UP001515500">
    <property type="component" value="Chromosome 4"/>
</dbReference>
<feature type="compositionally biased region" description="Low complexity" evidence="1">
    <location>
        <begin position="20"/>
        <end position="31"/>
    </location>
</feature>
<keyword evidence="2" id="KW-1185">Reference proteome</keyword>
<dbReference type="RefSeq" id="XP_039122051.1">
    <property type="nucleotide sequence ID" value="XM_039266117.1"/>
</dbReference>
<dbReference type="AlphaFoldDB" id="A0AB40B485"/>
<organism evidence="2 3">
    <name type="scientific">Dioscorea cayennensis subsp. rotundata</name>
    <name type="common">White Guinea yam</name>
    <name type="synonym">Dioscorea rotundata</name>
    <dbReference type="NCBI Taxonomy" id="55577"/>
    <lineage>
        <taxon>Eukaryota</taxon>
        <taxon>Viridiplantae</taxon>
        <taxon>Streptophyta</taxon>
        <taxon>Embryophyta</taxon>
        <taxon>Tracheophyta</taxon>
        <taxon>Spermatophyta</taxon>
        <taxon>Magnoliopsida</taxon>
        <taxon>Liliopsida</taxon>
        <taxon>Dioscoreales</taxon>
        <taxon>Dioscoreaceae</taxon>
        <taxon>Dioscorea</taxon>
    </lineage>
</organism>
<accession>A0AB40B485</accession>
<sequence>MLLRPIIIFLRPLPRLSQTTSSSLHSFTSNSNVYPDDPDPDPDPDPPLAPDLFPSPYHRSGSYTQGDATYLSLALSASDPTSVHRLLSRMRLHPHRPFPERLFFPLFPHLLSFQPTLSTPSTCSMKCIPPSTVPHRSLPQLHPLRPPLLPFLPPSRPPFYSRALRSLPLYLPQSPHLQPPPQSPLPFPFLPRPRHPPLSLPPLPRRLLVFHPHRRPLPL</sequence>
<protein>
    <submittedName>
        <fullName evidence="3">Proline-rich protein 36-like</fullName>
    </submittedName>
</protein>
<reference evidence="3" key="1">
    <citation type="submission" date="2025-08" db="UniProtKB">
        <authorList>
            <consortium name="RefSeq"/>
        </authorList>
    </citation>
    <scope>IDENTIFICATION</scope>
</reference>
<proteinExistence type="predicted"/>
<dbReference type="GeneID" id="120258668"/>
<gene>
    <name evidence="3" type="primary">LOC120258668</name>
</gene>
<name>A0AB40B485_DIOCR</name>
<evidence type="ECO:0000256" key="1">
    <source>
        <dbReference type="SAM" id="MobiDB-lite"/>
    </source>
</evidence>